<feature type="compositionally biased region" description="Low complexity" evidence="1">
    <location>
        <begin position="1"/>
        <end position="11"/>
    </location>
</feature>
<dbReference type="EMBL" id="BQKI01000011">
    <property type="protein sequence ID" value="GJN05039.1"/>
    <property type="molecule type" value="Genomic_DNA"/>
</dbReference>
<dbReference type="Gene3D" id="3.40.50.300">
    <property type="entry name" value="P-loop containing nucleotide triphosphate hydrolases"/>
    <property type="match status" value="1"/>
</dbReference>
<dbReference type="Pfam" id="PF13086">
    <property type="entry name" value="AAA_11"/>
    <property type="match status" value="1"/>
</dbReference>
<sequence length="638" mass="67982">MEASGSASGGTRSRKGRNRKKGERSRGGGSADEPHDTAGGGAVQARPRAGEQSNAGVVGGLNGDDGGRNGKEAATAGEEGSAAEPHWSHDADGDTVQATPPRAGEQSSAGGRREVLNGATEQERLLLDGDQALPLGDHHGEQAPGPGEGQRRRRREKRNRKKMSKGDTAGEGSASEPHGSRDGDTAGGHAVQAAPQRAGEQTTGGGGRGGLNGEANQEEPKTGRNDRVEEERPDLGRVQPLQVQSDDQQLGDEGGLDGEAGKEERRSLDGGLAPQLVDHHHQQQGAGGGHNGNTEPESLLLGVPMPGGDGAAGSNGSPARRRVVPSQEDGAREEGDGPGRAAAMTSRQLAAGAVEPATPIASPSMSLPKCTFLSEALLSWTVADVLDENFYKHKYQLELSDILSHENEMSIAAIQGVIELDKKVTKLGKSCAESTGCNVVWTPLGSTSKYIVDEVKEFVKSKKNVLICLPALIDDSYTLAEALNRTRMSCLKLMGSLTDSLQLPNPKNRDELDKFCLKHYNIIVTTVDCTWKLLDMEMVPFDVLFVLGANQIKEAELLVPFHHPVKHTILFGDPYHLKPIIQSEMCKDAGYSASIFDKLQQMFPEAVLMLKDQSSMHPLVSKFPNDYFTKGNLKMAAM</sequence>
<gene>
    <name evidence="3" type="primary">ga22635</name>
    <name evidence="3" type="ORF">PR202_ga22635</name>
</gene>
<comment type="caution">
    <text evidence="3">The sequence shown here is derived from an EMBL/GenBank/DDBJ whole genome shotgun (WGS) entry which is preliminary data.</text>
</comment>
<dbReference type="InterPro" id="IPR045055">
    <property type="entry name" value="DNA2/NAM7-like"/>
</dbReference>
<evidence type="ECO:0000256" key="1">
    <source>
        <dbReference type="SAM" id="MobiDB-lite"/>
    </source>
</evidence>
<evidence type="ECO:0000313" key="4">
    <source>
        <dbReference type="Proteomes" id="UP001054889"/>
    </source>
</evidence>
<feature type="domain" description="DNA2/NAM7 helicase helicase" evidence="2">
    <location>
        <begin position="507"/>
        <end position="584"/>
    </location>
</feature>
<reference evidence="3" key="1">
    <citation type="journal article" date="2018" name="DNA Res.">
        <title>Multiple hybrid de novo genome assembly of finger millet, an orphan allotetraploid crop.</title>
        <authorList>
            <person name="Hatakeyama M."/>
            <person name="Aluri S."/>
            <person name="Balachadran M.T."/>
            <person name="Sivarajan S.R."/>
            <person name="Patrignani A."/>
            <person name="Gruter S."/>
            <person name="Poveda L."/>
            <person name="Shimizu-Inatsugi R."/>
            <person name="Baeten J."/>
            <person name="Francoijs K.J."/>
            <person name="Nataraja K.N."/>
            <person name="Reddy Y.A.N."/>
            <person name="Phadnis S."/>
            <person name="Ravikumar R.L."/>
            <person name="Schlapbach R."/>
            <person name="Sreeman S.M."/>
            <person name="Shimizu K.K."/>
        </authorList>
    </citation>
    <scope>NUCLEOTIDE SEQUENCE</scope>
</reference>
<feature type="compositionally biased region" description="Gly residues" evidence="1">
    <location>
        <begin position="202"/>
        <end position="212"/>
    </location>
</feature>
<organism evidence="3 4">
    <name type="scientific">Eleusine coracana subsp. coracana</name>
    <dbReference type="NCBI Taxonomy" id="191504"/>
    <lineage>
        <taxon>Eukaryota</taxon>
        <taxon>Viridiplantae</taxon>
        <taxon>Streptophyta</taxon>
        <taxon>Embryophyta</taxon>
        <taxon>Tracheophyta</taxon>
        <taxon>Spermatophyta</taxon>
        <taxon>Magnoliopsida</taxon>
        <taxon>Liliopsida</taxon>
        <taxon>Poales</taxon>
        <taxon>Poaceae</taxon>
        <taxon>PACMAD clade</taxon>
        <taxon>Chloridoideae</taxon>
        <taxon>Cynodonteae</taxon>
        <taxon>Eleusininae</taxon>
        <taxon>Eleusine</taxon>
    </lineage>
</organism>
<feature type="compositionally biased region" description="Basic and acidic residues" evidence="1">
    <location>
        <begin position="259"/>
        <end position="268"/>
    </location>
</feature>
<name>A0AAV5D289_ELECO</name>
<dbReference type="InterPro" id="IPR041677">
    <property type="entry name" value="DNA2/NAM7_AAA_11"/>
</dbReference>
<protein>
    <recommendedName>
        <fullName evidence="2">DNA2/NAM7 helicase helicase domain-containing protein</fullName>
    </recommendedName>
</protein>
<dbReference type="PANTHER" id="PTHR10887:SF522">
    <property type="entry name" value="P-LOOP CONTAINING NUCLEOSIDE TRIPHOSPHATE HYDROLASES SUPERFAMILY PROTEIN"/>
    <property type="match status" value="1"/>
</dbReference>
<evidence type="ECO:0000259" key="2">
    <source>
        <dbReference type="Pfam" id="PF13086"/>
    </source>
</evidence>
<keyword evidence="4" id="KW-1185">Reference proteome</keyword>
<dbReference type="InterPro" id="IPR027417">
    <property type="entry name" value="P-loop_NTPase"/>
</dbReference>
<feature type="compositionally biased region" description="Basic and acidic residues" evidence="1">
    <location>
        <begin position="218"/>
        <end position="235"/>
    </location>
</feature>
<feature type="compositionally biased region" description="Basic and acidic residues" evidence="1">
    <location>
        <begin position="111"/>
        <end position="127"/>
    </location>
</feature>
<dbReference type="Proteomes" id="UP001054889">
    <property type="component" value="Unassembled WGS sequence"/>
</dbReference>
<proteinExistence type="predicted"/>
<dbReference type="AlphaFoldDB" id="A0AAV5D289"/>
<feature type="compositionally biased region" description="Low complexity" evidence="1">
    <location>
        <begin position="72"/>
        <end position="84"/>
    </location>
</feature>
<accession>A0AAV5D289</accession>
<dbReference type="GO" id="GO:0004386">
    <property type="term" value="F:helicase activity"/>
    <property type="evidence" value="ECO:0007669"/>
    <property type="project" value="InterPro"/>
</dbReference>
<feature type="region of interest" description="Disordered" evidence="1">
    <location>
        <begin position="1"/>
        <end position="342"/>
    </location>
</feature>
<feature type="compositionally biased region" description="Basic residues" evidence="1">
    <location>
        <begin position="151"/>
        <end position="163"/>
    </location>
</feature>
<evidence type="ECO:0000313" key="3">
    <source>
        <dbReference type="EMBL" id="GJN05039.1"/>
    </source>
</evidence>
<dbReference type="PANTHER" id="PTHR10887">
    <property type="entry name" value="DNA2/NAM7 HELICASE FAMILY"/>
    <property type="match status" value="1"/>
</dbReference>
<reference evidence="3" key="2">
    <citation type="submission" date="2021-12" db="EMBL/GenBank/DDBJ databases">
        <title>Resequencing data analysis of finger millet.</title>
        <authorList>
            <person name="Hatakeyama M."/>
            <person name="Aluri S."/>
            <person name="Balachadran M.T."/>
            <person name="Sivarajan S.R."/>
            <person name="Poveda L."/>
            <person name="Shimizu-Inatsugi R."/>
            <person name="Schlapbach R."/>
            <person name="Sreeman S.M."/>
            <person name="Shimizu K.K."/>
        </authorList>
    </citation>
    <scope>NUCLEOTIDE SEQUENCE</scope>
</reference>
<feature type="compositionally biased region" description="Basic residues" evidence="1">
    <location>
        <begin position="12"/>
        <end position="23"/>
    </location>
</feature>